<dbReference type="SUPFAM" id="SSF56601">
    <property type="entry name" value="beta-lactamase/transpeptidase-like"/>
    <property type="match status" value="1"/>
</dbReference>
<dbReference type="InterPro" id="IPR018044">
    <property type="entry name" value="Peptidase_S11"/>
</dbReference>
<evidence type="ECO:0000259" key="10">
    <source>
        <dbReference type="Pfam" id="PF00768"/>
    </source>
</evidence>
<dbReference type="InterPro" id="IPR012338">
    <property type="entry name" value="Beta-lactam/transpept-like"/>
</dbReference>
<dbReference type="RefSeq" id="WP_242955257.1">
    <property type="nucleotide sequence ID" value="NZ_DUPS01000029.1"/>
</dbReference>
<protein>
    <recommendedName>
        <fullName evidence="10">Peptidase S11 D-alanyl-D-alanine carboxypeptidase A N-terminal domain-containing protein</fullName>
    </recommendedName>
</protein>
<organism evidence="11 12">
    <name type="scientific">Herbinix luporum</name>
    <dbReference type="NCBI Taxonomy" id="1679721"/>
    <lineage>
        <taxon>Bacteria</taxon>
        <taxon>Bacillati</taxon>
        <taxon>Bacillota</taxon>
        <taxon>Clostridia</taxon>
        <taxon>Lachnospirales</taxon>
        <taxon>Lachnospiraceae</taxon>
        <taxon>Herbinix</taxon>
    </lineage>
</organism>
<keyword evidence="12" id="KW-1185">Reference proteome</keyword>
<dbReference type="GO" id="GO:0009252">
    <property type="term" value="P:peptidoglycan biosynthetic process"/>
    <property type="evidence" value="ECO:0007669"/>
    <property type="project" value="UniProtKB-KW"/>
</dbReference>
<evidence type="ECO:0000256" key="2">
    <source>
        <dbReference type="ARBA" id="ARBA00022729"/>
    </source>
</evidence>
<reference evidence="12" key="1">
    <citation type="submission" date="2015-09" db="EMBL/GenBank/DDBJ databases">
        <authorList>
            <person name="Wibberg D."/>
        </authorList>
    </citation>
    <scope>NUCLEOTIDE SEQUENCE [LARGE SCALE GENOMIC DNA]</scope>
    <source>
        <strain evidence="12">SD1D</strain>
    </source>
</reference>
<dbReference type="PRINTS" id="PR00725">
    <property type="entry name" value="DADACBPTASE1"/>
</dbReference>
<feature type="active site" evidence="7">
    <location>
        <position position="156"/>
    </location>
</feature>
<dbReference type="KEGG" id="hsd:SD1D_1152"/>
<keyword evidence="2" id="KW-0732">Signal</keyword>
<feature type="active site" description="Proton acceptor" evidence="7">
    <location>
        <position position="101"/>
    </location>
</feature>
<dbReference type="GO" id="GO:0006508">
    <property type="term" value="P:proteolysis"/>
    <property type="evidence" value="ECO:0007669"/>
    <property type="project" value="InterPro"/>
</dbReference>
<dbReference type="PANTHER" id="PTHR21581:SF6">
    <property type="entry name" value="TRAFFICKING PROTEIN PARTICLE COMPLEX SUBUNIT 12"/>
    <property type="match status" value="1"/>
</dbReference>
<evidence type="ECO:0000256" key="7">
    <source>
        <dbReference type="PIRSR" id="PIRSR618044-1"/>
    </source>
</evidence>
<sequence>MKRRYLAILLINAILLGGCQKSSDQFFAYQDYITSSKNDLGFNLSENEFFAKELVILDNEDSGYDDNLVTSKAAFLFDITNKKALYAKNPYERLYPASLTKLMTALIVFKRGELTDMVTISHNASNIPVEGAKVCGFREGDLVSLEDLLYCLLVYSGNDASIAIAEHLSGSEEAFVKLMNQEAQKLGAVHTNFVNSHGLHDDNHYTTAYDLYLIYNELLQYDTFIDIINKESFTSKYKDKFGNYKERTYKTTNLYLTGEKEVTEDITIVGGKTGLTSKAGNCLILLLKDGNDNQYVSLILKATNSNNLYTEMSKLFSLIIE</sequence>
<evidence type="ECO:0000256" key="9">
    <source>
        <dbReference type="RuleBase" id="RU004016"/>
    </source>
</evidence>
<dbReference type="EMBL" id="LN879430">
    <property type="protein sequence ID" value="CUH92698.1"/>
    <property type="molecule type" value="Genomic_DNA"/>
</dbReference>
<evidence type="ECO:0000256" key="6">
    <source>
        <dbReference type="ARBA" id="ARBA00023316"/>
    </source>
</evidence>
<evidence type="ECO:0000256" key="4">
    <source>
        <dbReference type="ARBA" id="ARBA00022960"/>
    </source>
</evidence>
<gene>
    <name evidence="11" type="ORF">SD1D_1152</name>
</gene>
<evidence type="ECO:0000256" key="1">
    <source>
        <dbReference type="ARBA" id="ARBA00007164"/>
    </source>
</evidence>
<keyword evidence="5" id="KW-0573">Peptidoglycan synthesis</keyword>
<evidence type="ECO:0000256" key="3">
    <source>
        <dbReference type="ARBA" id="ARBA00022801"/>
    </source>
</evidence>
<keyword evidence="6" id="KW-0961">Cell wall biogenesis/degradation</keyword>
<evidence type="ECO:0000256" key="5">
    <source>
        <dbReference type="ARBA" id="ARBA00022984"/>
    </source>
</evidence>
<proteinExistence type="inferred from homology"/>
<dbReference type="Pfam" id="PF00768">
    <property type="entry name" value="Peptidase_S11"/>
    <property type="match status" value="1"/>
</dbReference>
<evidence type="ECO:0000256" key="8">
    <source>
        <dbReference type="PIRSR" id="PIRSR618044-2"/>
    </source>
</evidence>
<name>A0A0K8J5U2_9FIRM</name>
<dbReference type="GO" id="GO:0009002">
    <property type="term" value="F:serine-type D-Ala-D-Ala carboxypeptidase activity"/>
    <property type="evidence" value="ECO:0007669"/>
    <property type="project" value="InterPro"/>
</dbReference>
<accession>A0A0K8J5U2</accession>
<dbReference type="Proteomes" id="UP000196053">
    <property type="component" value="Chromosome I"/>
</dbReference>
<dbReference type="GO" id="GO:0008360">
    <property type="term" value="P:regulation of cell shape"/>
    <property type="evidence" value="ECO:0007669"/>
    <property type="project" value="UniProtKB-KW"/>
</dbReference>
<dbReference type="AlphaFoldDB" id="A0A0K8J5U2"/>
<feature type="active site" description="Acyl-ester intermediate" evidence="7">
    <location>
        <position position="98"/>
    </location>
</feature>
<dbReference type="PROSITE" id="PS51257">
    <property type="entry name" value="PROKAR_LIPOPROTEIN"/>
    <property type="match status" value="1"/>
</dbReference>
<evidence type="ECO:0000313" key="11">
    <source>
        <dbReference type="EMBL" id="CUH92698.1"/>
    </source>
</evidence>
<keyword evidence="4" id="KW-0133">Cell shape</keyword>
<comment type="similarity">
    <text evidence="1 9">Belongs to the peptidase S11 family.</text>
</comment>
<dbReference type="InterPro" id="IPR001967">
    <property type="entry name" value="Peptidase_S11_N"/>
</dbReference>
<keyword evidence="3" id="KW-0378">Hydrolase</keyword>
<dbReference type="Gene3D" id="3.40.710.10">
    <property type="entry name" value="DD-peptidase/beta-lactamase superfamily"/>
    <property type="match status" value="1"/>
</dbReference>
<dbReference type="PANTHER" id="PTHR21581">
    <property type="entry name" value="D-ALANYL-D-ALANINE CARBOXYPEPTIDASE"/>
    <property type="match status" value="1"/>
</dbReference>
<evidence type="ECO:0000313" key="12">
    <source>
        <dbReference type="Proteomes" id="UP000196053"/>
    </source>
</evidence>
<feature type="binding site" evidence="8">
    <location>
        <position position="272"/>
    </location>
    <ligand>
        <name>substrate</name>
    </ligand>
</feature>
<dbReference type="GO" id="GO:0071555">
    <property type="term" value="P:cell wall organization"/>
    <property type="evidence" value="ECO:0007669"/>
    <property type="project" value="UniProtKB-KW"/>
</dbReference>
<feature type="domain" description="Peptidase S11 D-alanyl-D-alanine carboxypeptidase A N-terminal" evidence="10">
    <location>
        <begin position="69"/>
        <end position="291"/>
    </location>
</feature>